<proteinExistence type="predicted"/>
<sequence>MNDFKKIGIGLTAFGLAFMILGILLLFDKGLLAMGDLLFLAGVTLLIGVKRSTRFFFQRKKAKGSALFFGGMLLVLVGWPVIGMGVELFGFVNLFGDFFPIAIAFMRRMPIVGNFMLLPGVRVVVDKLAATQPNKLPV</sequence>
<evidence type="ECO:0000313" key="2">
    <source>
        <dbReference type="Proteomes" id="UP000798662"/>
    </source>
</evidence>
<dbReference type="Proteomes" id="UP000798662">
    <property type="component" value="Chromosome 2"/>
</dbReference>
<reference evidence="1" key="1">
    <citation type="submission" date="2019-11" db="EMBL/GenBank/DDBJ databases">
        <title>Nori genome reveals adaptations in red seaweeds to the harsh intertidal environment.</title>
        <authorList>
            <person name="Wang D."/>
            <person name="Mao Y."/>
        </authorList>
    </citation>
    <scope>NUCLEOTIDE SEQUENCE</scope>
    <source>
        <tissue evidence="1">Gametophyte</tissue>
    </source>
</reference>
<accession>A0ACC3C6D3</accession>
<organism evidence="1 2">
    <name type="scientific">Pyropia yezoensis</name>
    <name type="common">Susabi-nori</name>
    <name type="synonym">Porphyra yezoensis</name>
    <dbReference type="NCBI Taxonomy" id="2788"/>
    <lineage>
        <taxon>Eukaryota</taxon>
        <taxon>Rhodophyta</taxon>
        <taxon>Bangiophyceae</taxon>
        <taxon>Bangiales</taxon>
        <taxon>Bangiaceae</taxon>
        <taxon>Pyropia</taxon>
    </lineage>
</organism>
<gene>
    <name evidence="1" type="ORF">I4F81_007829</name>
</gene>
<dbReference type="EMBL" id="CM020619">
    <property type="protein sequence ID" value="KAK1865296.1"/>
    <property type="molecule type" value="Genomic_DNA"/>
</dbReference>
<protein>
    <submittedName>
        <fullName evidence="1">Uncharacterized protein</fullName>
    </submittedName>
</protein>
<name>A0ACC3C6D3_PYRYE</name>
<keyword evidence="2" id="KW-1185">Reference proteome</keyword>
<comment type="caution">
    <text evidence="1">The sequence shown here is derived from an EMBL/GenBank/DDBJ whole genome shotgun (WGS) entry which is preliminary data.</text>
</comment>
<evidence type="ECO:0000313" key="1">
    <source>
        <dbReference type="EMBL" id="KAK1865296.1"/>
    </source>
</evidence>